<dbReference type="InterPro" id="IPR004488">
    <property type="entry name" value="Mg/Co-transport_prot_CorA"/>
</dbReference>
<dbReference type="Gene3D" id="1.20.58.340">
    <property type="entry name" value="Magnesium transport protein CorA, transmembrane region"/>
    <property type="match status" value="2"/>
</dbReference>
<name>A0A1G7YP91_9BACT</name>
<dbReference type="SUPFAM" id="SSF144083">
    <property type="entry name" value="Magnesium transport protein CorA, transmembrane region"/>
    <property type="match status" value="1"/>
</dbReference>
<keyword evidence="7 14" id="KW-0812">Transmembrane</keyword>
<dbReference type="InterPro" id="IPR050829">
    <property type="entry name" value="CorA_MIT"/>
</dbReference>
<dbReference type="OrthoDB" id="9803416at2"/>
<keyword evidence="5 14" id="KW-1003">Cell membrane</keyword>
<dbReference type="CDD" id="cd12836">
    <property type="entry name" value="HpCorA-like"/>
    <property type="match status" value="1"/>
</dbReference>
<evidence type="ECO:0000256" key="7">
    <source>
        <dbReference type="ARBA" id="ARBA00022692"/>
    </source>
</evidence>
<dbReference type="InterPro" id="IPR045863">
    <property type="entry name" value="CorA_TM1_TM2"/>
</dbReference>
<evidence type="ECO:0000256" key="6">
    <source>
        <dbReference type="ARBA" id="ARBA00022519"/>
    </source>
</evidence>
<dbReference type="Proteomes" id="UP000198748">
    <property type="component" value="Unassembled WGS sequence"/>
</dbReference>
<dbReference type="GO" id="GO:0015095">
    <property type="term" value="F:magnesium ion transmembrane transporter activity"/>
    <property type="evidence" value="ECO:0007669"/>
    <property type="project" value="UniProtKB-UniRule"/>
</dbReference>
<dbReference type="AlphaFoldDB" id="A0A1G7YP91"/>
<dbReference type="Pfam" id="PF01544">
    <property type="entry name" value="CorA"/>
    <property type="match status" value="1"/>
</dbReference>
<evidence type="ECO:0000256" key="8">
    <source>
        <dbReference type="ARBA" id="ARBA00022842"/>
    </source>
</evidence>
<dbReference type="PANTHER" id="PTHR47685">
    <property type="entry name" value="MAGNESIUM TRANSPORT PROTEIN CORA"/>
    <property type="match status" value="1"/>
</dbReference>
<evidence type="ECO:0000256" key="12">
    <source>
        <dbReference type="ARBA" id="ARBA00034269"/>
    </source>
</evidence>
<evidence type="ECO:0000256" key="10">
    <source>
        <dbReference type="ARBA" id="ARBA00023065"/>
    </source>
</evidence>
<dbReference type="STRING" id="659014.SAMN04487996_12686"/>
<dbReference type="GO" id="GO:0015099">
    <property type="term" value="F:nickel cation transmembrane transporter activity"/>
    <property type="evidence" value="ECO:0007669"/>
    <property type="project" value="TreeGrafter"/>
</dbReference>
<dbReference type="InterPro" id="IPR002523">
    <property type="entry name" value="MgTranspt_CorA/ZnTranspt_ZntB"/>
</dbReference>
<comment type="subcellular location">
    <subcellularLocation>
        <location evidence="1">Cell inner membrane</location>
        <topology evidence="1">Multi-pass membrane protein</topology>
    </subcellularLocation>
    <subcellularLocation>
        <location evidence="14">Membrane</location>
        <topology evidence="14">Multi-pass membrane protein</topology>
    </subcellularLocation>
</comment>
<keyword evidence="11 14" id="KW-0472">Membrane</keyword>
<dbReference type="NCBIfam" id="TIGR00383">
    <property type="entry name" value="corA"/>
    <property type="match status" value="1"/>
</dbReference>
<evidence type="ECO:0000256" key="4">
    <source>
        <dbReference type="ARBA" id="ARBA00022448"/>
    </source>
</evidence>
<sequence>MVRIFYKDGRVIKRENDIRELGKIPNLVWVDLQSPSAEEEEWVENKCNISFQTPQEIVEIESSSRFFEQNETINANSNFLKIEREGYETYPVSFILHQNVLFTYRRGDSKTFADTVKKMKVSPDGIQGGVDFMLLLLETRIEADADALEGISKDISAISKDLTHEQKTRQEVLIRISGLQEITMMLRETSIDKQRVLSGILRSQYFPEDRKEHLRIILKDINSLLEYTTFNFERLEYLQNTFMGLINLEQSQVIKIFTVVTIIFMPPTLIAGIFGMNYEHIPSTGEPWGFWLSLLLMVFSSLVVLWFFRRKKWI</sequence>
<dbReference type="PANTHER" id="PTHR47685:SF1">
    <property type="entry name" value="MAGNESIUM TRANSPORT PROTEIN CORA"/>
    <property type="match status" value="1"/>
</dbReference>
<evidence type="ECO:0000256" key="5">
    <source>
        <dbReference type="ARBA" id="ARBA00022475"/>
    </source>
</evidence>
<keyword evidence="10 14" id="KW-0406">Ion transport</keyword>
<keyword evidence="4 14" id="KW-0813">Transport</keyword>
<comment type="similarity">
    <text evidence="2 14">Belongs to the CorA metal ion transporter (MIT) (TC 1.A.35) family.</text>
</comment>
<gene>
    <name evidence="14" type="primary">corA</name>
    <name evidence="15" type="ORF">SAMN04487996_12686</name>
</gene>
<evidence type="ECO:0000256" key="14">
    <source>
        <dbReference type="RuleBase" id="RU362010"/>
    </source>
</evidence>
<comment type="catalytic activity">
    <reaction evidence="12">
        <text>Mg(2+)(in) = Mg(2+)(out)</text>
        <dbReference type="Rhea" id="RHEA:29827"/>
        <dbReference type="ChEBI" id="CHEBI:18420"/>
    </reaction>
</comment>
<evidence type="ECO:0000256" key="11">
    <source>
        <dbReference type="ARBA" id="ARBA00023136"/>
    </source>
</evidence>
<protein>
    <recommendedName>
        <fullName evidence="3 14">Magnesium transport protein CorA</fullName>
    </recommendedName>
</protein>
<dbReference type="Gene3D" id="3.30.460.20">
    <property type="entry name" value="CorA soluble domain-like"/>
    <property type="match status" value="1"/>
</dbReference>
<dbReference type="RefSeq" id="WP_090157175.1">
    <property type="nucleotide sequence ID" value="NZ_FNAN01000026.1"/>
</dbReference>
<proteinExistence type="inferred from homology"/>
<dbReference type="InterPro" id="IPR045861">
    <property type="entry name" value="CorA_cytoplasmic_dom"/>
</dbReference>
<comment type="function">
    <text evidence="13">Mediates influx of magnesium ions. Alternates between open and closed states. Activated by low cytoplasmic Mg(2+) levels. Inactive when cytoplasmic Mg(2+) levels are high.</text>
</comment>
<keyword evidence="9 14" id="KW-1133">Transmembrane helix</keyword>
<evidence type="ECO:0000256" key="1">
    <source>
        <dbReference type="ARBA" id="ARBA00004429"/>
    </source>
</evidence>
<evidence type="ECO:0000256" key="9">
    <source>
        <dbReference type="ARBA" id="ARBA00022989"/>
    </source>
</evidence>
<dbReference type="GO" id="GO:0015087">
    <property type="term" value="F:cobalt ion transmembrane transporter activity"/>
    <property type="evidence" value="ECO:0007669"/>
    <property type="project" value="UniProtKB-UniRule"/>
</dbReference>
<keyword evidence="16" id="KW-1185">Reference proteome</keyword>
<keyword evidence="8 14" id="KW-0460">Magnesium</keyword>
<feature type="transmembrane region" description="Helical" evidence="14">
    <location>
        <begin position="288"/>
        <end position="308"/>
    </location>
</feature>
<feature type="transmembrane region" description="Helical" evidence="14">
    <location>
        <begin position="253"/>
        <end position="276"/>
    </location>
</feature>
<keyword evidence="6" id="KW-0997">Cell inner membrane</keyword>
<accession>A0A1G7YP91</accession>
<reference evidence="16" key="1">
    <citation type="submission" date="2016-10" db="EMBL/GenBank/DDBJ databases">
        <authorList>
            <person name="Varghese N."/>
            <person name="Submissions S."/>
        </authorList>
    </citation>
    <scope>NUCLEOTIDE SEQUENCE [LARGE SCALE GENOMIC DNA]</scope>
    <source>
        <strain evidence="16">DSM 25329</strain>
    </source>
</reference>
<evidence type="ECO:0000313" key="15">
    <source>
        <dbReference type="EMBL" id="SDG98333.1"/>
    </source>
</evidence>
<dbReference type="GO" id="GO:0005886">
    <property type="term" value="C:plasma membrane"/>
    <property type="evidence" value="ECO:0007669"/>
    <property type="project" value="UniProtKB-SubCell"/>
</dbReference>
<evidence type="ECO:0000256" key="2">
    <source>
        <dbReference type="ARBA" id="ARBA00009765"/>
    </source>
</evidence>
<evidence type="ECO:0000256" key="13">
    <source>
        <dbReference type="ARBA" id="ARBA00045497"/>
    </source>
</evidence>
<dbReference type="SUPFAM" id="SSF143865">
    <property type="entry name" value="CorA soluble domain-like"/>
    <property type="match status" value="1"/>
</dbReference>
<organism evidence="15 16">
    <name type="scientific">Dyadobacter soli</name>
    <dbReference type="NCBI Taxonomy" id="659014"/>
    <lineage>
        <taxon>Bacteria</taxon>
        <taxon>Pseudomonadati</taxon>
        <taxon>Bacteroidota</taxon>
        <taxon>Cytophagia</taxon>
        <taxon>Cytophagales</taxon>
        <taxon>Spirosomataceae</taxon>
        <taxon>Dyadobacter</taxon>
    </lineage>
</organism>
<evidence type="ECO:0000313" key="16">
    <source>
        <dbReference type="Proteomes" id="UP000198748"/>
    </source>
</evidence>
<dbReference type="EMBL" id="FNAN01000026">
    <property type="protein sequence ID" value="SDG98333.1"/>
    <property type="molecule type" value="Genomic_DNA"/>
</dbReference>
<dbReference type="FunFam" id="1.20.58.340:FF:000004">
    <property type="entry name" value="Magnesium transport protein CorA"/>
    <property type="match status" value="1"/>
</dbReference>
<evidence type="ECO:0000256" key="3">
    <source>
        <dbReference type="ARBA" id="ARBA00019439"/>
    </source>
</evidence>